<accession>K0RN29</accession>
<organism evidence="1 2">
    <name type="scientific">Thalassiosira oceanica</name>
    <name type="common">Marine diatom</name>
    <dbReference type="NCBI Taxonomy" id="159749"/>
    <lineage>
        <taxon>Eukaryota</taxon>
        <taxon>Sar</taxon>
        <taxon>Stramenopiles</taxon>
        <taxon>Ochrophyta</taxon>
        <taxon>Bacillariophyta</taxon>
        <taxon>Coscinodiscophyceae</taxon>
        <taxon>Thalassiosirophycidae</taxon>
        <taxon>Thalassiosirales</taxon>
        <taxon>Thalassiosiraceae</taxon>
        <taxon>Thalassiosira</taxon>
    </lineage>
</organism>
<comment type="caution">
    <text evidence="1">The sequence shown here is derived from an EMBL/GenBank/DDBJ whole genome shotgun (WGS) entry which is preliminary data.</text>
</comment>
<dbReference type="AlphaFoldDB" id="K0RN29"/>
<reference evidence="1 2" key="1">
    <citation type="journal article" date="2012" name="Genome Biol.">
        <title>Genome and low-iron response of an oceanic diatom adapted to chronic iron limitation.</title>
        <authorList>
            <person name="Lommer M."/>
            <person name="Specht M."/>
            <person name="Roy A.S."/>
            <person name="Kraemer L."/>
            <person name="Andreson R."/>
            <person name="Gutowska M.A."/>
            <person name="Wolf J."/>
            <person name="Bergner S.V."/>
            <person name="Schilhabel M.B."/>
            <person name="Klostermeier U.C."/>
            <person name="Beiko R.G."/>
            <person name="Rosenstiel P."/>
            <person name="Hippler M."/>
            <person name="Laroche J."/>
        </authorList>
    </citation>
    <scope>NUCLEOTIDE SEQUENCE [LARGE SCALE GENOMIC DNA]</scope>
    <source>
        <strain evidence="1 2">CCMP1005</strain>
    </source>
</reference>
<name>K0RN29_THAOC</name>
<evidence type="ECO:0000313" key="1">
    <source>
        <dbReference type="EMBL" id="EJK50296.1"/>
    </source>
</evidence>
<sequence>YKKWQAEADKMGGGKITVDKSDGKKAIFDVLHDSFKPMNLKNSQLYNLVINESIEGEIATAFLAVLGNASAPSRSETELNDISNWVRQCQQFPLLFLRSYRHSPPPQLNQLISDRLADTTESADALMNRLDTSVSASVVGHDQEERDPFGKVHNSVVGKLQDVLFQLPRDQVDFDQMSFSQDCGDWEEGAVGHSPSLQEESRVDSIDNISIHSKKRVAPTKFVTFLPPVIHLRRPCPCTWKGRKAMLQYWVDTLDHALHGRSLEDNHILVHTNSTYQITHHGWIH</sequence>
<keyword evidence="2" id="KW-1185">Reference proteome</keyword>
<dbReference type="EMBL" id="AGNL01044047">
    <property type="protein sequence ID" value="EJK50296.1"/>
    <property type="molecule type" value="Genomic_DNA"/>
</dbReference>
<dbReference type="OrthoDB" id="46724at2759"/>
<proteinExistence type="predicted"/>
<feature type="non-terminal residue" evidence="1">
    <location>
        <position position="1"/>
    </location>
</feature>
<protein>
    <submittedName>
        <fullName evidence="1">Uncharacterized protein</fullName>
    </submittedName>
</protein>
<dbReference type="Proteomes" id="UP000266841">
    <property type="component" value="Unassembled WGS sequence"/>
</dbReference>
<gene>
    <name evidence="1" type="ORF">THAOC_30756</name>
</gene>
<evidence type="ECO:0000313" key="2">
    <source>
        <dbReference type="Proteomes" id="UP000266841"/>
    </source>
</evidence>